<sequence length="174" mass="19006">MPRRSPPVAARDHHFATAAVAASISRTAAALLFTIQASSAPVIWHSRSAMARSRWPRPASSRSYSSVTGARIALATASTADSAWMARPRLVCQYRTGEIKHRTQGAPLAGGEPLLTGVLPVMAPVRERLPLANLFPRLIEHLAQLRHHLRMAVLRQQGRKSGSRSKRQWPEAGV</sequence>
<organism evidence="1">
    <name type="scientific">Klebsiella pneumoniae</name>
    <dbReference type="NCBI Taxonomy" id="573"/>
    <lineage>
        <taxon>Bacteria</taxon>
        <taxon>Pseudomonadati</taxon>
        <taxon>Pseudomonadota</taxon>
        <taxon>Gammaproteobacteria</taxon>
        <taxon>Enterobacterales</taxon>
        <taxon>Enterobacteriaceae</taxon>
        <taxon>Klebsiella/Raoultella group</taxon>
        <taxon>Klebsiella</taxon>
        <taxon>Klebsiella pneumoniae complex</taxon>
    </lineage>
</organism>
<gene>
    <name evidence="1" type="ORF">NCTC9183_06771</name>
</gene>
<accession>A0A4P0YJB5</accession>
<proteinExistence type="predicted"/>
<protein>
    <submittedName>
        <fullName evidence="1">Uncharacterized protein</fullName>
    </submittedName>
</protein>
<reference evidence="1" key="1">
    <citation type="submission" date="2019-04" db="EMBL/GenBank/DDBJ databases">
        <authorList>
            <consortium name="Pathogen Informatics"/>
        </authorList>
    </citation>
    <scope>NUCLEOTIDE SEQUENCE</scope>
    <source>
        <strain evidence="1">NCTC9183</strain>
    </source>
</reference>
<name>A0A4P0YJB5_KLEPN</name>
<dbReference type="EMBL" id="CABDVL010000003">
    <property type="protein sequence ID" value="VTM60128.1"/>
    <property type="molecule type" value="Genomic_DNA"/>
</dbReference>
<dbReference type="Proteomes" id="UP000507695">
    <property type="component" value="Unassembled WGS sequence"/>
</dbReference>
<evidence type="ECO:0000313" key="1">
    <source>
        <dbReference type="EMBL" id="VTM60128.1"/>
    </source>
</evidence>
<dbReference type="AlphaFoldDB" id="A0A4P0YJB5"/>